<evidence type="ECO:0000256" key="8">
    <source>
        <dbReference type="ARBA" id="ARBA00023180"/>
    </source>
</evidence>
<keyword evidence="5" id="KW-0732">Signal</keyword>
<feature type="non-terminal residue" evidence="13">
    <location>
        <position position="884"/>
    </location>
</feature>
<keyword evidence="7" id="KW-0654">Proteoglycan</keyword>
<dbReference type="InterPro" id="IPR002035">
    <property type="entry name" value="VWF_A"/>
</dbReference>
<dbReference type="Pfam" id="PF08487">
    <property type="entry name" value="VIT"/>
    <property type="match status" value="1"/>
</dbReference>
<keyword evidence="14" id="KW-1185">Reference proteome</keyword>
<comment type="caution">
    <text evidence="13">The sequence shown here is derived from an EMBL/GenBank/DDBJ whole genome shotgun (WGS) entry which is preliminary data.</text>
</comment>
<evidence type="ECO:0000256" key="3">
    <source>
        <dbReference type="ARBA" id="ARBA00022525"/>
    </source>
</evidence>
<feature type="non-terminal residue" evidence="13">
    <location>
        <position position="1"/>
    </location>
</feature>
<dbReference type="InterPro" id="IPR013694">
    <property type="entry name" value="VIT"/>
</dbReference>
<keyword evidence="6" id="KW-0722">Serine protease inhibitor</keyword>
<reference evidence="13 14" key="1">
    <citation type="submission" date="2019-09" db="EMBL/GenBank/DDBJ databases">
        <title>Bird 10,000 Genomes (B10K) Project - Family phase.</title>
        <authorList>
            <person name="Zhang G."/>
        </authorList>
    </citation>
    <scope>NUCLEOTIDE SEQUENCE [LARGE SCALE GENOMIC DNA]</scope>
    <source>
        <strain evidence="13">B10K-DU-003-06</strain>
    </source>
</reference>
<evidence type="ECO:0000313" key="14">
    <source>
        <dbReference type="Proteomes" id="UP000529852"/>
    </source>
</evidence>
<dbReference type="GO" id="GO:0005576">
    <property type="term" value="C:extracellular region"/>
    <property type="evidence" value="ECO:0007669"/>
    <property type="project" value="UniProtKB-SubCell"/>
</dbReference>
<evidence type="ECO:0000256" key="10">
    <source>
        <dbReference type="ARBA" id="ARBA00039924"/>
    </source>
</evidence>
<dbReference type="Pfam" id="PF00092">
    <property type="entry name" value="VWA"/>
    <property type="match status" value="1"/>
</dbReference>
<dbReference type="SMART" id="SM00327">
    <property type="entry name" value="VWA"/>
    <property type="match status" value="1"/>
</dbReference>
<evidence type="ECO:0000259" key="12">
    <source>
        <dbReference type="PROSITE" id="PS51468"/>
    </source>
</evidence>
<dbReference type="Proteomes" id="UP000529852">
    <property type="component" value="Unassembled WGS sequence"/>
</dbReference>
<proteinExistence type="inferred from homology"/>
<comment type="similarity">
    <text evidence="2">Belongs to the ITIH family.</text>
</comment>
<dbReference type="PANTHER" id="PTHR10338">
    <property type="entry name" value="INTER-ALPHA-TRYPSIN INHIBITOR HEAVY CHAIN FAMILY MEMBER"/>
    <property type="match status" value="1"/>
</dbReference>
<evidence type="ECO:0000256" key="4">
    <source>
        <dbReference type="ARBA" id="ARBA00022690"/>
    </source>
</evidence>
<sequence length="884" mass="99240">VNGIEIYNMKIDSKVTSRFAHNVITSRAVNRGQVSKEVFFDVELPKTAFITNFSMTIDGVTYPGTIKEKEAAKKQYEKAVSRGQTAGLVKASGRKTEKFTVSVNVKAASKVTFELTYEELLKRRFGKYEMFIKVKPKQLVKDFEIEVNIFEPQGITELEAEGTFITNELQNVIKKTVSEKKGCISFKPTLAQQRTCANCSQSALDGDLTVRYDVKRTTPDNLQIVNGYFVHFFAPTNLPKLPKNVIFVMDNSGSMYGKAIEQTKQALLKILDDIKEDDFFNFVLFNTDVSTWKETLVRATPENLNEARTFVRNIGVAGMTNLHGGLMKGIDILNAAHKGNLVPKRSASVIIMLTDGHPNQGVSNIQAIERDVKNAIDGKYPLYNLGFGDGVDYGFLEKMALENKGLARRIYPDSDAALQLQGFYDEVSNPMLTDVELNYPENEISDLTTNSFKHFYDGSEIVVAGRFVDSNQNHLSVDVRGEGANDALSYTTQQDAEQMAQAFQEKEYIFGEYIERLWAYLTIEQLLEKRIAATGEEKENLTAEALALSLKYKFVTPLTSMVVTKPEENESEDEIADKPTEVLSMYVENLLSKPGTCVVYAKLLFIVNLISIKRSFITKSYRQSSQIYQRPVSQPTWYTSVDGDPHFIISVPQKKDAICFNINENPGTVLNLISDPVTGITVNGELIGDKRANRDAKIQNSYFGKLGIANKHLDLKLTVTPEKITVQNGNEKTGFTWLDSVTLQQEGLTLIINRKKNLMLSMGSGASFVVVLHQVWKKHPLHQDFLGLYTLEEDKLSEQTHGLLGQFFHPIDFTILEVHPGSDPKKPDATMIVKNNELIVTRGWQKDYRMNPNHGIDIPCWFVHDNGAGLIDGVHTDYIVSSLF</sequence>
<organism evidence="13 14">
    <name type="scientific">Furnarius figulus</name>
    <dbReference type="NCBI Taxonomy" id="463165"/>
    <lineage>
        <taxon>Eukaryota</taxon>
        <taxon>Metazoa</taxon>
        <taxon>Chordata</taxon>
        <taxon>Craniata</taxon>
        <taxon>Vertebrata</taxon>
        <taxon>Euteleostomi</taxon>
        <taxon>Archelosauria</taxon>
        <taxon>Archosauria</taxon>
        <taxon>Dinosauria</taxon>
        <taxon>Saurischia</taxon>
        <taxon>Theropoda</taxon>
        <taxon>Coelurosauria</taxon>
        <taxon>Aves</taxon>
        <taxon>Neognathae</taxon>
        <taxon>Neoaves</taxon>
        <taxon>Telluraves</taxon>
        <taxon>Australaves</taxon>
        <taxon>Passeriformes</taxon>
        <taxon>Furnariidae</taxon>
        <taxon>Furnarius</taxon>
    </lineage>
</organism>
<keyword evidence="8" id="KW-0325">Glycoprotein</keyword>
<evidence type="ECO:0000256" key="7">
    <source>
        <dbReference type="ARBA" id="ARBA00022974"/>
    </source>
</evidence>
<accession>A0A7K5AKY5</accession>
<evidence type="ECO:0000256" key="9">
    <source>
        <dbReference type="ARBA" id="ARBA00037051"/>
    </source>
</evidence>
<dbReference type="PROSITE" id="PS50234">
    <property type="entry name" value="VWFA"/>
    <property type="match status" value="1"/>
</dbReference>
<feature type="domain" description="VIT" evidence="12">
    <location>
        <begin position="1"/>
        <end position="119"/>
    </location>
</feature>
<dbReference type="InterPro" id="IPR010600">
    <property type="entry name" value="ITI_HC_C"/>
</dbReference>
<evidence type="ECO:0000313" key="13">
    <source>
        <dbReference type="EMBL" id="NWR84229.1"/>
    </source>
</evidence>
<dbReference type="FunFam" id="3.40.50.410:FF:000013">
    <property type="entry name" value="inter-alpha-trypsin inhibitor heavy chain H2"/>
    <property type="match status" value="1"/>
</dbReference>
<dbReference type="PROSITE" id="PS51468">
    <property type="entry name" value="VIT"/>
    <property type="match status" value="1"/>
</dbReference>
<evidence type="ECO:0000256" key="1">
    <source>
        <dbReference type="ARBA" id="ARBA00004613"/>
    </source>
</evidence>
<gene>
    <name evidence="13" type="primary">Itih3</name>
    <name evidence="13" type="ORF">FURFIG_R04790</name>
</gene>
<dbReference type="InterPro" id="IPR036465">
    <property type="entry name" value="vWFA_dom_sf"/>
</dbReference>
<dbReference type="GO" id="GO:0030212">
    <property type="term" value="P:hyaluronan metabolic process"/>
    <property type="evidence" value="ECO:0007669"/>
    <property type="project" value="InterPro"/>
</dbReference>
<feature type="domain" description="VWFA" evidence="11">
    <location>
        <begin position="244"/>
        <end position="427"/>
    </location>
</feature>
<dbReference type="SMART" id="SM00609">
    <property type="entry name" value="VIT"/>
    <property type="match status" value="1"/>
</dbReference>
<protein>
    <recommendedName>
        <fullName evidence="10">Inter-alpha-trypsin inhibitor heavy chain H3</fullName>
    </recommendedName>
</protein>
<comment type="function">
    <text evidence="9">May act as a carrier of hyaluronan in serum or as a binding protein between hyaluronan and other matrix protein, including those on cell surfaces in tissues to regulate the localization, synthesis and degradation of hyaluronan which are essential to cells undergoing biological processes.</text>
</comment>
<dbReference type="Pfam" id="PF06668">
    <property type="entry name" value="ITI_HC_C"/>
    <property type="match status" value="1"/>
</dbReference>
<evidence type="ECO:0000256" key="2">
    <source>
        <dbReference type="ARBA" id="ARBA00010158"/>
    </source>
</evidence>
<dbReference type="InterPro" id="IPR050934">
    <property type="entry name" value="ITIH"/>
</dbReference>
<evidence type="ECO:0000259" key="11">
    <source>
        <dbReference type="PROSITE" id="PS50234"/>
    </source>
</evidence>
<keyword evidence="3" id="KW-0964">Secreted</keyword>
<dbReference type="PANTHER" id="PTHR10338:SF115">
    <property type="entry name" value="INTER-ALPHA-TRYPSIN INHIBITOR HEAVY CHAIN H3"/>
    <property type="match status" value="1"/>
</dbReference>
<evidence type="ECO:0000256" key="6">
    <source>
        <dbReference type="ARBA" id="ARBA00022900"/>
    </source>
</evidence>
<comment type="subcellular location">
    <subcellularLocation>
        <location evidence="1">Secreted</location>
    </subcellularLocation>
</comment>
<dbReference type="AlphaFoldDB" id="A0A7K5AKY5"/>
<dbReference type="EMBL" id="VYZD01000037">
    <property type="protein sequence ID" value="NWR84229.1"/>
    <property type="molecule type" value="Genomic_DNA"/>
</dbReference>
<name>A0A7K5AKY5_9FURN</name>
<keyword evidence="4" id="KW-0646">Protease inhibitor</keyword>
<dbReference type="SUPFAM" id="SSF53300">
    <property type="entry name" value="vWA-like"/>
    <property type="match status" value="1"/>
</dbReference>
<evidence type="ECO:0000256" key="5">
    <source>
        <dbReference type="ARBA" id="ARBA00022729"/>
    </source>
</evidence>
<dbReference type="Gene3D" id="3.40.50.410">
    <property type="entry name" value="von Willebrand factor, type A domain"/>
    <property type="match status" value="1"/>
</dbReference>
<dbReference type="GO" id="GO:0004867">
    <property type="term" value="F:serine-type endopeptidase inhibitor activity"/>
    <property type="evidence" value="ECO:0007669"/>
    <property type="project" value="UniProtKB-KW"/>
</dbReference>